<protein>
    <submittedName>
        <fullName evidence="4">Uncharacterized protein</fullName>
    </submittedName>
</protein>
<comment type="caution">
    <text evidence="4">The sequence shown here is derived from an EMBL/GenBank/DDBJ whole genome shotgun (WGS) entry which is preliminary data.</text>
</comment>
<dbReference type="InterPro" id="IPR057774">
    <property type="entry name" value="D8C_UMOD/GP2/OIT3-like"/>
</dbReference>
<dbReference type="InterPro" id="IPR058727">
    <property type="entry name" value="Helical_Vwde"/>
</dbReference>
<evidence type="ECO:0000256" key="3">
    <source>
        <dbReference type="ARBA" id="ARBA00023180"/>
    </source>
</evidence>
<accession>A0A8J1UV73</accession>
<sequence>MKFFLLFGCIGCIIGVVLAQADFDPCLEGNYRLLDEPDRSTGYDSTGLSKRCDRTLQKGWYMFVSGAGSYVPESCPKESHCGTTNPIWMDGPHPPRDGFIYPRTAYASVAGICNAVPIDMEVKMCNEGPVYHLQPTKTCDMAYCAGSEVECPAGTGSPTGFTPCDKDIPPRPKKPSLTMDVVNDKIEFRCYLDDNTQSNKIHRVEWFTNRQKIYYQDIQYGYEYATLTENQLRFNGETPMGKILYCKVRARYTHKSIYGAKASSPGYYMGIKITGIDEERKEVDVSEDAQTQYLELTSTIPIVCNSLYFSMLSDKEQRKQCKVTVTVENSNDANDNGRNKLKCPDGRVIEQIKFGTCGATFTPDNWQITQRIAIKATRDFMYDGVRVKFIDFSPIKSLVQEIWNGYQLPSFQVKAEDFQDKKAMCKSQNDPHMTTFDGHYYHNFYEGEFVLYRNTNPDFPFEVHAFYKRCNNFATCNCAIAARAGDDVIIVDRCNTINGVSVWGTNDVKDYNYLRTKVATNWDEIITPGFKIFRKSNGNTYEIHFPHGAYVRIQLAHGNKYGQFLNAYVYPSPDDIDNTIGLCGIYNKNKTDDLTLRNGRVYTGKGSNHGGQPKPFSVEWRVREDESLYNGRAPNQPPYQQYEYCDCIKIKGAADQLQCNMNSDVERCQIVGTDITSQKLTEHLFKKTQPSDKDDDDDAAFTFDEDFEGDMPEWPTPGGWTEEEARKFCEDFLLQSSAFQQCVNANVTDDLEEQDDIDTCMTDILLADNTDWANAALEGFKEKCENEAKKAADTFIDNRPAVELCLNDCSGKGKCEQGECDCNNGWTGADCSQDANLPPTALFIPREGKCDIRSRPCKDVVIYGDGFLQKSNLKCRIQRVKIEDGSFEAVGSPLTVQADFESFAEVSCPFETARRKKRSSDNSTDSASEGYTLSVSNDGSTFSNPMLYVRYDGRCQNCTANGACYMQPGSCMIQGYCFATNDMNPDNECQICDPSNTDSSWSRSPTCPQAQTDSLPSWAGPIMGAMAVLVIVLGVGAAFLYIKINKKKSKVDTFKDQE</sequence>
<dbReference type="Pfam" id="PF26129">
    <property type="entry name" value="Vwde"/>
    <property type="match status" value="1"/>
</dbReference>
<dbReference type="Pfam" id="PF23283">
    <property type="entry name" value="D8C_UMOD"/>
    <property type="match status" value="1"/>
</dbReference>
<dbReference type="Pfam" id="PF00094">
    <property type="entry name" value="VWD"/>
    <property type="match status" value="1"/>
</dbReference>
<proteinExistence type="predicted"/>
<dbReference type="AlphaFoldDB" id="A0A8J1UV73"/>
<dbReference type="GO" id="GO:0005576">
    <property type="term" value="C:extracellular region"/>
    <property type="evidence" value="ECO:0007669"/>
    <property type="project" value="TreeGrafter"/>
</dbReference>
<dbReference type="GO" id="GO:0009986">
    <property type="term" value="C:cell surface"/>
    <property type="evidence" value="ECO:0007669"/>
    <property type="project" value="TreeGrafter"/>
</dbReference>
<dbReference type="Pfam" id="PF23106">
    <property type="entry name" value="EGF_Teneurin"/>
    <property type="match status" value="1"/>
</dbReference>
<name>A0A8J1UV73_OWEFU</name>
<keyword evidence="5" id="KW-1185">Reference proteome</keyword>
<evidence type="ECO:0000256" key="1">
    <source>
        <dbReference type="ARBA" id="ARBA00022729"/>
    </source>
</evidence>
<dbReference type="InterPro" id="IPR001846">
    <property type="entry name" value="VWF_type-D"/>
</dbReference>
<dbReference type="Gene3D" id="2.60.120.260">
    <property type="entry name" value="Galactose-binding domain-like"/>
    <property type="match status" value="1"/>
</dbReference>
<keyword evidence="1" id="KW-0732">Signal</keyword>
<dbReference type="OrthoDB" id="6162269at2759"/>
<dbReference type="PANTHER" id="PTHR14949:SF54">
    <property type="entry name" value="VWFD DOMAIN-CONTAINING PROTEIN"/>
    <property type="match status" value="1"/>
</dbReference>
<reference evidence="4" key="1">
    <citation type="submission" date="2022-03" db="EMBL/GenBank/DDBJ databases">
        <authorList>
            <person name="Martin C."/>
        </authorList>
    </citation>
    <scope>NUCLEOTIDE SEQUENCE</scope>
</reference>
<evidence type="ECO:0000313" key="5">
    <source>
        <dbReference type="Proteomes" id="UP000749559"/>
    </source>
</evidence>
<dbReference type="EMBL" id="CAIIXF020000012">
    <property type="protein sequence ID" value="CAH1800531.1"/>
    <property type="molecule type" value="Genomic_DNA"/>
</dbReference>
<gene>
    <name evidence="4" type="ORF">OFUS_LOCUS24402</name>
</gene>
<evidence type="ECO:0000313" key="4">
    <source>
        <dbReference type="EMBL" id="CAH1800531.1"/>
    </source>
</evidence>
<keyword evidence="3" id="KW-0325">Glycoprotein</keyword>
<dbReference type="SMART" id="SM00216">
    <property type="entry name" value="VWD"/>
    <property type="match status" value="1"/>
</dbReference>
<dbReference type="PROSITE" id="PS01186">
    <property type="entry name" value="EGF_2"/>
    <property type="match status" value="1"/>
</dbReference>
<dbReference type="PROSITE" id="PS51233">
    <property type="entry name" value="VWFD"/>
    <property type="match status" value="1"/>
</dbReference>
<dbReference type="PROSITE" id="PS00022">
    <property type="entry name" value="EGF_1"/>
    <property type="match status" value="1"/>
</dbReference>
<dbReference type="InterPro" id="IPR000742">
    <property type="entry name" value="EGF"/>
</dbReference>
<keyword evidence="2" id="KW-1015">Disulfide bond</keyword>
<evidence type="ECO:0000256" key="2">
    <source>
        <dbReference type="ARBA" id="ARBA00023157"/>
    </source>
</evidence>
<organism evidence="4 5">
    <name type="scientific">Owenia fusiformis</name>
    <name type="common">Polychaete worm</name>
    <dbReference type="NCBI Taxonomy" id="6347"/>
    <lineage>
        <taxon>Eukaryota</taxon>
        <taxon>Metazoa</taxon>
        <taxon>Spiralia</taxon>
        <taxon>Lophotrochozoa</taxon>
        <taxon>Annelida</taxon>
        <taxon>Polychaeta</taxon>
        <taxon>Sedentaria</taxon>
        <taxon>Canalipalpata</taxon>
        <taxon>Sabellida</taxon>
        <taxon>Oweniida</taxon>
        <taxon>Oweniidae</taxon>
        <taxon>Owenia</taxon>
    </lineage>
</organism>
<dbReference type="PANTHER" id="PTHR14949">
    <property type="entry name" value="EGF-LIKE-DOMAIN, MULTIPLE 7, 8"/>
    <property type="match status" value="1"/>
</dbReference>
<dbReference type="Proteomes" id="UP000749559">
    <property type="component" value="Unassembled WGS sequence"/>
</dbReference>
<dbReference type="InterPro" id="IPR050969">
    <property type="entry name" value="Dev_Signal_Modulators"/>
</dbReference>
<dbReference type="FunFam" id="2.10.25.10:FF:000001">
    <property type="entry name" value="Tenascin C"/>
    <property type="match status" value="1"/>
</dbReference>
<dbReference type="GO" id="GO:0005102">
    <property type="term" value="F:signaling receptor binding"/>
    <property type="evidence" value="ECO:0007669"/>
    <property type="project" value="TreeGrafter"/>
</dbReference>